<dbReference type="RefSeq" id="WP_039397337.1">
    <property type="nucleotide sequence ID" value="NZ_JTDK01000006.1"/>
</dbReference>
<organism evidence="2 3">
    <name type="scientific">Microbacterium mangrovi</name>
    <dbReference type="NCBI Taxonomy" id="1348253"/>
    <lineage>
        <taxon>Bacteria</taxon>
        <taxon>Bacillati</taxon>
        <taxon>Actinomycetota</taxon>
        <taxon>Actinomycetes</taxon>
        <taxon>Micrococcales</taxon>
        <taxon>Microbacteriaceae</taxon>
        <taxon>Microbacterium</taxon>
    </lineage>
</organism>
<dbReference type="AlphaFoldDB" id="A0A0B2A6C5"/>
<dbReference type="InterPro" id="IPR036291">
    <property type="entry name" value="NAD(P)-bd_dom_sf"/>
</dbReference>
<name>A0A0B2A6C5_9MICO</name>
<evidence type="ECO:0000313" key="3">
    <source>
        <dbReference type="Proteomes" id="UP000031030"/>
    </source>
</evidence>
<proteinExistence type="predicted"/>
<accession>A0A0B2A6C5</accession>
<keyword evidence="3" id="KW-1185">Reference proteome</keyword>
<comment type="caution">
    <text evidence="2">The sequence shown here is derived from an EMBL/GenBank/DDBJ whole genome shotgun (WGS) entry which is preliminary data.</text>
</comment>
<dbReference type="PANTHER" id="PTHR43355:SF2">
    <property type="entry name" value="FLAVIN REDUCTASE (NADPH)"/>
    <property type="match status" value="1"/>
</dbReference>
<feature type="domain" description="NAD(P)-binding" evidence="1">
    <location>
        <begin position="8"/>
        <end position="198"/>
    </location>
</feature>
<dbReference type="SUPFAM" id="SSF51735">
    <property type="entry name" value="NAD(P)-binding Rossmann-fold domains"/>
    <property type="match status" value="1"/>
</dbReference>
<protein>
    <submittedName>
        <fullName evidence="2">NAD-dependent epimerase</fullName>
    </submittedName>
</protein>
<dbReference type="InterPro" id="IPR051606">
    <property type="entry name" value="Polyketide_Oxido-like"/>
</dbReference>
<gene>
    <name evidence="2" type="ORF">LK09_06720</name>
</gene>
<dbReference type="EMBL" id="JTDK01000006">
    <property type="protein sequence ID" value="KHK98635.1"/>
    <property type="molecule type" value="Genomic_DNA"/>
</dbReference>
<reference evidence="2 3" key="1">
    <citation type="submission" date="2014-11" db="EMBL/GenBank/DDBJ databases">
        <title>Genome sequence of Microbacterium mangrovi MUSC 115(T).</title>
        <authorList>
            <person name="Lee L.-H."/>
        </authorList>
    </citation>
    <scope>NUCLEOTIDE SEQUENCE [LARGE SCALE GENOMIC DNA]</scope>
    <source>
        <strain evidence="2 3">MUSC 115</strain>
    </source>
</reference>
<dbReference type="OrthoDB" id="3191258at2"/>
<dbReference type="PANTHER" id="PTHR43355">
    <property type="entry name" value="FLAVIN REDUCTASE (NADPH)"/>
    <property type="match status" value="1"/>
</dbReference>
<dbReference type="GO" id="GO:0016646">
    <property type="term" value="F:oxidoreductase activity, acting on the CH-NH group of donors, NAD or NADP as acceptor"/>
    <property type="evidence" value="ECO:0007669"/>
    <property type="project" value="TreeGrafter"/>
</dbReference>
<dbReference type="Proteomes" id="UP000031030">
    <property type="component" value="Unassembled WGS sequence"/>
</dbReference>
<dbReference type="Gene3D" id="3.40.50.720">
    <property type="entry name" value="NAD(P)-binding Rossmann-like Domain"/>
    <property type="match status" value="1"/>
</dbReference>
<dbReference type="STRING" id="1348253.LK09_06720"/>
<dbReference type="Pfam" id="PF13460">
    <property type="entry name" value="NAD_binding_10"/>
    <property type="match status" value="1"/>
</dbReference>
<dbReference type="InterPro" id="IPR016040">
    <property type="entry name" value="NAD(P)-bd_dom"/>
</dbReference>
<evidence type="ECO:0000313" key="2">
    <source>
        <dbReference type="EMBL" id="KHK98635.1"/>
    </source>
</evidence>
<sequence>MARIVVIGGTGYAGGNIVAEAAARGHEVVSISRTAPEEPVEGVVYVAGNVLEIDSIADDLTGADAVISAVAPRGDMFDLGLDAVRVLADHLTGTDTRLGVVGGAMGSLSAPGGPRLWDLGVPEEYRHEAKVGIDTLELLEASDEGLDWFLVHPPKVFGSWEPGERTGSYRTGGEVVVEDAEGNSYISGADFAVAVVDEVEKGAHRRARFTVGY</sequence>
<evidence type="ECO:0000259" key="1">
    <source>
        <dbReference type="Pfam" id="PF13460"/>
    </source>
</evidence>